<name>A0A2K2D1F3_BRADI</name>
<proteinExistence type="predicted"/>
<dbReference type="EnsemblPlants" id="PNT68110">
    <property type="protein sequence ID" value="PNT68110"/>
    <property type="gene ID" value="BRADI_3g36045v3"/>
</dbReference>
<gene>
    <name evidence="1" type="ORF">BRADI_3g36045v3</name>
</gene>
<protein>
    <submittedName>
        <fullName evidence="1 2">Uncharacterized protein</fullName>
    </submittedName>
</protein>
<evidence type="ECO:0000313" key="1">
    <source>
        <dbReference type="EMBL" id="PNT68110.1"/>
    </source>
</evidence>
<dbReference type="Proteomes" id="UP000008810">
    <property type="component" value="Chromosome 3"/>
</dbReference>
<evidence type="ECO:0000313" key="3">
    <source>
        <dbReference type="Proteomes" id="UP000008810"/>
    </source>
</evidence>
<keyword evidence="3" id="KW-1185">Reference proteome</keyword>
<reference evidence="1 2" key="1">
    <citation type="journal article" date="2010" name="Nature">
        <title>Genome sequencing and analysis of the model grass Brachypodium distachyon.</title>
        <authorList>
            <consortium name="International Brachypodium Initiative"/>
        </authorList>
    </citation>
    <scope>NUCLEOTIDE SEQUENCE [LARGE SCALE GENOMIC DNA]</scope>
    <source>
        <strain evidence="1 2">Bd21</strain>
    </source>
</reference>
<evidence type="ECO:0000313" key="2">
    <source>
        <dbReference type="EnsemblPlants" id="PNT68110"/>
    </source>
</evidence>
<reference evidence="2" key="3">
    <citation type="submission" date="2018-08" db="UniProtKB">
        <authorList>
            <consortium name="EnsemblPlants"/>
        </authorList>
    </citation>
    <scope>IDENTIFICATION</scope>
    <source>
        <strain evidence="2">cv. Bd21</strain>
    </source>
</reference>
<accession>A0A2K2D1F3</accession>
<organism evidence="1">
    <name type="scientific">Brachypodium distachyon</name>
    <name type="common">Purple false brome</name>
    <name type="synonym">Trachynia distachya</name>
    <dbReference type="NCBI Taxonomy" id="15368"/>
    <lineage>
        <taxon>Eukaryota</taxon>
        <taxon>Viridiplantae</taxon>
        <taxon>Streptophyta</taxon>
        <taxon>Embryophyta</taxon>
        <taxon>Tracheophyta</taxon>
        <taxon>Spermatophyta</taxon>
        <taxon>Magnoliopsida</taxon>
        <taxon>Liliopsida</taxon>
        <taxon>Poales</taxon>
        <taxon>Poaceae</taxon>
        <taxon>BOP clade</taxon>
        <taxon>Pooideae</taxon>
        <taxon>Stipodae</taxon>
        <taxon>Brachypodieae</taxon>
        <taxon>Brachypodium</taxon>
    </lineage>
</organism>
<dbReference type="InParanoid" id="A0A2K2D1F3"/>
<dbReference type="AlphaFoldDB" id="A0A2K2D1F3"/>
<sequence length="82" mass="8887">MNFSATNSGGGWCSSPFGDPLPPHRQFDIAFARLQEWLVDRLIASRRHKTGGSASPPFGSVSRFAGSRCATRTHIQSAKTLP</sequence>
<dbReference type="Gramene" id="PNT68110">
    <property type="protein sequence ID" value="PNT68110"/>
    <property type="gene ID" value="BRADI_3g36045v3"/>
</dbReference>
<reference evidence="1" key="2">
    <citation type="submission" date="2017-06" db="EMBL/GenBank/DDBJ databases">
        <title>WGS assembly of Brachypodium distachyon.</title>
        <authorList>
            <consortium name="The International Brachypodium Initiative"/>
            <person name="Lucas S."/>
            <person name="Harmon-Smith M."/>
            <person name="Lail K."/>
            <person name="Tice H."/>
            <person name="Grimwood J."/>
            <person name="Bruce D."/>
            <person name="Barry K."/>
            <person name="Shu S."/>
            <person name="Lindquist E."/>
            <person name="Wang M."/>
            <person name="Pitluck S."/>
            <person name="Vogel J.P."/>
            <person name="Garvin D.F."/>
            <person name="Mockler T.C."/>
            <person name="Schmutz J."/>
            <person name="Rokhsar D."/>
            <person name="Bevan M.W."/>
        </authorList>
    </citation>
    <scope>NUCLEOTIDE SEQUENCE</scope>
    <source>
        <strain evidence="1">Bd21</strain>
    </source>
</reference>
<dbReference type="EMBL" id="CM000882">
    <property type="protein sequence ID" value="PNT68110.1"/>
    <property type="molecule type" value="Genomic_DNA"/>
</dbReference>